<dbReference type="SMART" id="SM00369">
    <property type="entry name" value="LRR_TYP"/>
    <property type="match status" value="8"/>
</dbReference>
<dbReference type="InterPro" id="IPR003591">
    <property type="entry name" value="Leu-rich_rpt_typical-subtyp"/>
</dbReference>
<dbReference type="PRINTS" id="PR00019">
    <property type="entry name" value="LEURICHRPT"/>
</dbReference>
<keyword evidence="3" id="KW-0677">Repeat</keyword>
<reference evidence="8" key="1">
    <citation type="submission" date="2017-02" db="UniProtKB">
        <authorList>
            <consortium name="WormBaseParasite"/>
        </authorList>
    </citation>
    <scope>IDENTIFICATION</scope>
</reference>
<evidence type="ECO:0000256" key="1">
    <source>
        <dbReference type="ARBA" id="ARBA00022614"/>
    </source>
</evidence>
<dbReference type="SMART" id="SM00364">
    <property type="entry name" value="LRR_BAC"/>
    <property type="match status" value="6"/>
</dbReference>
<dbReference type="STRING" id="131310.A0A0N4ZN85"/>
<dbReference type="SMART" id="SM00365">
    <property type="entry name" value="LRR_SD22"/>
    <property type="match status" value="5"/>
</dbReference>
<dbReference type="InterPro" id="IPR050333">
    <property type="entry name" value="SLRP"/>
</dbReference>
<dbReference type="WBParaSite" id="PTRK_0001000000.1">
    <property type="protein sequence ID" value="PTRK_0001000000.1"/>
    <property type="gene ID" value="PTRK_0001000000"/>
</dbReference>
<dbReference type="Pfam" id="PF13306">
    <property type="entry name" value="LRR_5"/>
    <property type="match status" value="1"/>
</dbReference>
<evidence type="ECO:0000259" key="6">
    <source>
        <dbReference type="SMART" id="SM00082"/>
    </source>
</evidence>
<sequence length="611" mass="69092">MKLLFSILLLFLIIYLSNAIPPYITDDTKKPTTSIPNCPLECDCEKRILSNKEESIFVYCYNGNLTNSDFYTILKTLSTSIASLEIIAPDESPNTFQWSDNLNKFKFLKKLSLVNCKIPAISQSVILPKLEHLSLRNNNIKYISVHTFAGLRSLKYLDLSHNKIANLPTGAFNYLRELHGLSLSHNKLNDLATNLLKGPLSLRVLELDGNEIKINDLNKLLIDVPDLERLEINYCLLNDDSVLKIDVKMVKKLKRLGIGGNNLTYVPTKLWKEIPQLLEIDLSYNELEYIPSCAFCGANITRIYLGANILGAKSDTLHPEAFIDTNLIELDLSDNLLTKFNSMSLGYAQDSLKVLHLSDNDLSEIKAEYIHTLPRLKQLHLSDNGIKEIPETLSDVYSQLVFLNLSGNSLSKFPDSIPYLLPSLQSIDISRNRFNLIPTDILSSFLSQMEQVYLYDNPWDCRCAITNLQQFMLQRLSYRSILKYDKTLCLQPELVKGLPVHTVANINDCGIFLGAKFGFTQVNELAILLLLVISISVLFSLLLLVFYYGRERRHKGTYLTKEGTHSVLSRSVNSSIVTRTPTPEKCSYKGFDEMLIPPPPPPPGSLYIHGY</sequence>
<feature type="signal peptide" evidence="5">
    <location>
        <begin position="1"/>
        <end position="19"/>
    </location>
</feature>
<feature type="domain" description="LRRCT" evidence="6">
    <location>
        <begin position="457"/>
        <end position="510"/>
    </location>
</feature>
<evidence type="ECO:0000313" key="8">
    <source>
        <dbReference type="WBParaSite" id="PTRK_0001000000.1"/>
    </source>
</evidence>
<dbReference type="InterPro" id="IPR001611">
    <property type="entry name" value="Leu-rich_rpt"/>
</dbReference>
<protein>
    <submittedName>
        <fullName evidence="8">LRRCT domain-containing protein</fullName>
    </submittedName>
</protein>
<name>A0A0N4ZN85_PARTI</name>
<keyword evidence="7" id="KW-1185">Reference proteome</keyword>
<evidence type="ECO:0000256" key="3">
    <source>
        <dbReference type="ARBA" id="ARBA00022737"/>
    </source>
</evidence>
<dbReference type="SUPFAM" id="SSF52058">
    <property type="entry name" value="L domain-like"/>
    <property type="match status" value="2"/>
</dbReference>
<dbReference type="InterPro" id="IPR032675">
    <property type="entry name" value="LRR_dom_sf"/>
</dbReference>
<dbReference type="InterPro" id="IPR000483">
    <property type="entry name" value="Cys-rich_flank_reg_C"/>
</dbReference>
<proteinExistence type="predicted"/>
<organism evidence="7 8">
    <name type="scientific">Parastrongyloides trichosuri</name>
    <name type="common">Possum-specific nematode worm</name>
    <dbReference type="NCBI Taxonomy" id="131310"/>
    <lineage>
        <taxon>Eukaryota</taxon>
        <taxon>Metazoa</taxon>
        <taxon>Ecdysozoa</taxon>
        <taxon>Nematoda</taxon>
        <taxon>Chromadorea</taxon>
        <taxon>Rhabditida</taxon>
        <taxon>Tylenchina</taxon>
        <taxon>Panagrolaimomorpha</taxon>
        <taxon>Strongyloidoidea</taxon>
        <taxon>Strongyloididae</taxon>
        <taxon>Parastrongyloides</taxon>
    </lineage>
</organism>
<evidence type="ECO:0000256" key="4">
    <source>
        <dbReference type="SAM" id="Phobius"/>
    </source>
</evidence>
<dbReference type="PANTHER" id="PTHR45712">
    <property type="entry name" value="AGAP008170-PA"/>
    <property type="match status" value="1"/>
</dbReference>
<dbReference type="Gene3D" id="3.80.10.10">
    <property type="entry name" value="Ribonuclease Inhibitor"/>
    <property type="match status" value="2"/>
</dbReference>
<feature type="transmembrane region" description="Helical" evidence="4">
    <location>
        <begin position="525"/>
        <end position="548"/>
    </location>
</feature>
<dbReference type="AlphaFoldDB" id="A0A0N4ZN85"/>
<accession>A0A0N4ZN85</accession>
<evidence type="ECO:0000256" key="2">
    <source>
        <dbReference type="ARBA" id="ARBA00022729"/>
    </source>
</evidence>
<evidence type="ECO:0000256" key="5">
    <source>
        <dbReference type="SAM" id="SignalP"/>
    </source>
</evidence>
<dbReference type="PANTHER" id="PTHR45712:SF22">
    <property type="entry name" value="INSULIN-LIKE GROWTH FACTOR-BINDING PROTEIN COMPLEX ACID LABILE SUBUNIT"/>
    <property type="match status" value="1"/>
</dbReference>
<feature type="chain" id="PRO_5005892007" evidence="5">
    <location>
        <begin position="20"/>
        <end position="611"/>
    </location>
</feature>
<keyword evidence="4" id="KW-0472">Membrane</keyword>
<keyword evidence="4" id="KW-0812">Transmembrane</keyword>
<dbReference type="Proteomes" id="UP000038045">
    <property type="component" value="Unplaced"/>
</dbReference>
<dbReference type="Pfam" id="PF13855">
    <property type="entry name" value="LRR_8"/>
    <property type="match status" value="2"/>
</dbReference>
<dbReference type="PROSITE" id="PS51450">
    <property type="entry name" value="LRR"/>
    <property type="match status" value="6"/>
</dbReference>
<dbReference type="SMART" id="SM00082">
    <property type="entry name" value="LRRCT"/>
    <property type="match status" value="1"/>
</dbReference>
<evidence type="ECO:0000313" key="7">
    <source>
        <dbReference type="Proteomes" id="UP000038045"/>
    </source>
</evidence>
<keyword evidence="2 5" id="KW-0732">Signal</keyword>
<dbReference type="InterPro" id="IPR026906">
    <property type="entry name" value="LRR_5"/>
</dbReference>
<keyword evidence="1" id="KW-0433">Leucine-rich repeat</keyword>
<keyword evidence="4" id="KW-1133">Transmembrane helix</keyword>